<reference evidence="1" key="1">
    <citation type="submission" date="2018-05" db="EMBL/GenBank/DDBJ databases">
        <authorList>
            <person name="Lanie J.A."/>
            <person name="Ng W.-L."/>
            <person name="Kazmierczak K.M."/>
            <person name="Andrzejewski T.M."/>
            <person name="Davidsen T.M."/>
            <person name="Wayne K.J."/>
            <person name="Tettelin H."/>
            <person name="Glass J.I."/>
            <person name="Rusch D."/>
            <person name="Podicherti R."/>
            <person name="Tsui H.-C.T."/>
            <person name="Winkler M.E."/>
        </authorList>
    </citation>
    <scope>NUCLEOTIDE SEQUENCE</scope>
</reference>
<dbReference type="EMBL" id="UINC01013030">
    <property type="protein sequence ID" value="SVA56542.1"/>
    <property type="molecule type" value="Genomic_DNA"/>
</dbReference>
<dbReference type="AlphaFoldDB" id="A0A381WW42"/>
<name>A0A381WW42_9ZZZZ</name>
<gene>
    <name evidence="1" type="ORF">METZ01_LOCUS109396</name>
</gene>
<organism evidence="1">
    <name type="scientific">marine metagenome</name>
    <dbReference type="NCBI Taxonomy" id="408172"/>
    <lineage>
        <taxon>unclassified sequences</taxon>
        <taxon>metagenomes</taxon>
        <taxon>ecological metagenomes</taxon>
    </lineage>
</organism>
<evidence type="ECO:0000313" key="1">
    <source>
        <dbReference type="EMBL" id="SVA56542.1"/>
    </source>
</evidence>
<protein>
    <submittedName>
        <fullName evidence="1">Uncharacterized protein</fullName>
    </submittedName>
</protein>
<sequence length="121" mass="13596">MVARQLGEAEIDRLWVFPPLINGRKEWGLVAASCFTEEGARRLYTAQYFAERTGVKLFVDAGMSEAGQAPPDRLPRVMRGVVQRSGISLGDPRTVDISGDPERFQELMNEFDPDLLEQIEI</sequence>
<proteinExistence type="predicted"/>
<accession>A0A381WW42</accession>